<evidence type="ECO:0000259" key="3">
    <source>
        <dbReference type="Pfam" id="PF08327"/>
    </source>
</evidence>
<organism evidence="4 5">
    <name type="scientific">Amycolatopsis heterodermiae</name>
    <dbReference type="NCBI Taxonomy" id="3110235"/>
    <lineage>
        <taxon>Bacteria</taxon>
        <taxon>Bacillati</taxon>
        <taxon>Actinomycetota</taxon>
        <taxon>Actinomycetes</taxon>
        <taxon>Pseudonocardiales</taxon>
        <taxon>Pseudonocardiaceae</taxon>
        <taxon>Amycolatopsis</taxon>
    </lineage>
</organism>
<dbReference type="Gene3D" id="3.30.530.20">
    <property type="match status" value="1"/>
</dbReference>
<keyword evidence="5" id="KW-1185">Reference proteome</keyword>
<feature type="region of interest" description="Disordered" evidence="2">
    <location>
        <begin position="140"/>
        <end position="160"/>
    </location>
</feature>
<dbReference type="EMBL" id="JAYFSI010000006">
    <property type="protein sequence ID" value="MEA5363018.1"/>
    <property type="molecule type" value="Genomic_DNA"/>
</dbReference>
<dbReference type="InterPro" id="IPR013538">
    <property type="entry name" value="ASHA1/2-like_C"/>
</dbReference>
<feature type="compositionally biased region" description="Basic and acidic residues" evidence="2">
    <location>
        <begin position="150"/>
        <end position="160"/>
    </location>
</feature>
<dbReference type="Pfam" id="PF08327">
    <property type="entry name" value="AHSA1"/>
    <property type="match status" value="1"/>
</dbReference>
<dbReference type="InterPro" id="IPR023393">
    <property type="entry name" value="START-like_dom_sf"/>
</dbReference>
<comment type="caution">
    <text evidence="4">The sequence shown here is derived from an EMBL/GenBank/DDBJ whole genome shotgun (WGS) entry which is preliminary data.</text>
</comment>
<accession>A0ABU5RA58</accession>
<dbReference type="CDD" id="cd07814">
    <property type="entry name" value="SRPBCC_CalC_Aha1-like"/>
    <property type="match status" value="1"/>
</dbReference>
<gene>
    <name evidence="4" type="ORF">VA596_26040</name>
</gene>
<dbReference type="RefSeq" id="WP_323330774.1">
    <property type="nucleotide sequence ID" value="NZ_JAYFSI010000006.1"/>
</dbReference>
<evidence type="ECO:0000256" key="1">
    <source>
        <dbReference type="ARBA" id="ARBA00006817"/>
    </source>
</evidence>
<protein>
    <submittedName>
        <fullName evidence="4">SRPBCC domain-containing protein</fullName>
    </submittedName>
</protein>
<name>A0ABU5RA58_9PSEU</name>
<dbReference type="SUPFAM" id="SSF55961">
    <property type="entry name" value="Bet v1-like"/>
    <property type="match status" value="1"/>
</dbReference>
<evidence type="ECO:0000313" key="5">
    <source>
        <dbReference type="Proteomes" id="UP001304298"/>
    </source>
</evidence>
<feature type="domain" description="Activator of Hsp90 ATPase homologue 1/2-like C-terminal" evidence="3">
    <location>
        <begin position="16"/>
        <end position="136"/>
    </location>
</feature>
<dbReference type="Proteomes" id="UP001304298">
    <property type="component" value="Unassembled WGS sequence"/>
</dbReference>
<comment type="similarity">
    <text evidence="1">Belongs to the AHA1 family.</text>
</comment>
<sequence>MNDSYTTTFTVPNTAAEVTDAITDPRAWWMADLTGATRQVGDEFSFEVPGVHYSKLRVTDLVPGELVVWEVVEGKVMFVADQDEWTGTRIRFEISPADGGTTVRFTHVGLRPADECYDACSGAWNLYAGASLRDLLVTGTGQPSSNPDEVTFRENARSDD</sequence>
<evidence type="ECO:0000313" key="4">
    <source>
        <dbReference type="EMBL" id="MEA5363018.1"/>
    </source>
</evidence>
<reference evidence="4 5" key="1">
    <citation type="submission" date="2023-12" db="EMBL/GenBank/DDBJ databases">
        <title>Amycolatopsis sp. V23-08.</title>
        <authorList>
            <person name="Somphong A."/>
        </authorList>
    </citation>
    <scope>NUCLEOTIDE SEQUENCE [LARGE SCALE GENOMIC DNA]</scope>
    <source>
        <strain evidence="4 5">V23-08</strain>
    </source>
</reference>
<evidence type="ECO:0000256" key="2">
    <source>
        <dbReference type="SAM" id="MobiDB-lite"/>
    </source>
</evidence>
<proteinExistence type="inferred from homology"/>